<evidence type="ECO:0000256" key="4">
    <source>
        <dbReference type="SAM" id="Coils"/>
    </source>
</evidence>
<evidence type="ECO:0000256" key="1">
    <source>
        <dbReference type="ARBA" id="ARBA00023015"/>
    </source>
</evidence>
<keyword evidence="4" id="KW-0175">Coiled coil</keyword>
<dbReference type="PANTHER" id="PTHR43537:SF24">
    <property type="entry name" value="GLUCONATE OPERON TRANSCRIPTIONAL REPRESSOR"/>
    <property type="match status" value="1"/>
</dbReference>
<dbReference type="SUPFAM" id="SSF46785">
    <property type="entry name" value="Winged helix' DNA-binding domain"/>
    <property type="match status" value="1"/>
</dbReference>
<evidence type="ECO:0000313" key="7">
    <source>
        <dbReference type="Proteomes" id="UP000595823"/>
    </source>
</evidence>
<evidence type="ECO:0000313" key="6">
    <source>
        <dbReference type="EMBL" id="QQK76454.1"/>
    </source>
</evidence>
<dbReference type="AlphaFoldDB" id="A0A7T7CBY8"/>
<dbReference type="SMART" id="SM00345">
    <property type="entry name" value="HTH_GNTR"/>
    <property type="match status" value="1"/>
</dbReference>
<reference evidence="6 7" key="1">
    <citation type="submission" date="2020-06" db="EMBL/GenBank/DDBJ databases">
        <title>Genomic analysis of Salicibibacter sp. NKC5-3.</title>
        <authorList>
            <person name="Oh Y.J."/>
        </authorList>
    </citation>
    <scope>NUCLEOTIDE SEQUENCE [LARGE SCALE GENOMIC DNA]</scope>
    <source>
        <strain evidence="6 7">NKC5-3</strain>
    </source>
</reference>
<dbReference type="PANTHER" id="PTHR43537">
    <property type="entry name" value="TRANSCRIPTIONAL REGULATOR, GNTR FAMILY"/>
    <property type="match status" value="1"/>
</dbReference>
<name>A0A7T7CBY8_9BACI</name>
<dbReference type="Gene3D" id="1.10.10.10">
    <property type="entry name" value="Winged helix-like DNA-binding domain superfamily/Winged helix DNA-binding domain"/>
    <property type="match status" value="1"/>
</dbReference>
<dbReference type="GO" id="GO:0003677">
    <property type="term" value="F:DNA binding"/>
    <property type="evidence" value="ECO:0007669"/>
    <property type="project" value="UniProtKB-KW"/>
</dbReference>
<dbReference type="InterPro" id="IPR000524">
    <property type="entry name" value="Tscrpt_reg_HTH_GntR"/>
</dbReference>
<evidence type="ECO:0000256" key="2">
    <source>
        <dbReference type="ARBA" id="ARBA00023125"/>
    </source>
</evidence>
<dbReference type="SMART" id="SM00895">
    <property type="entry name" value="FCD"/>
    <property type="match status" value="1"/>
</dbReference>
<keyword evidence="1" id="KW-0805">Transcription regulation</keyword>
<dbReference type="CDD" id="cd07377">
    <property type="entry name" value="WHTH_GntR"/>
    <property type="match status" value="1"/>
</dbReference>
<keyword evidence="7" id="KW-1185">Reference proteome</keyword>
<protein>
    <submittedName>
        <fullName evidence="6">GntR family transcriptional regulator</fullName>
    </submittedName>
</protein>
<accession>A0A7T7CBY8</accession>
<organism evidence="6 7">
    <name type="scientific">Salicibibacter cibarius</name>
    <dbReference type="NCBI Taxonomy" id="2743000"/>
    <lineage>
        <taxon>Bacteria</taxon>
        <taxon>Bacillati</taxon>
        <taxon>Bacillota</taxon>
        <taxon>Bacilli</taxon>
        <taxon>Bacillales</taxon>
        <taxon>Bacillaceae</taxon>
        <taxon>Salicibibacter</taxon>
    </lineage>
</organism>
<dbReference type="Pfam" id="PF07729">
    <property type="entry name" value="FCD"/>
    <property type="match status" value="1"/>
</dbReference>
<dbReference type="EMBL" id="CP054705">
    <property type="protein sequence ID" value="QQK76454.1"/>
    <property type="molecule type" value="Genomic_DNA"/>
</dbReference>
<evidence type="ECO:0000259" key="5">
    <source>
        <dbReference type="PROSITE" id="PS50949"/>
    </source>
</evidence>
<dbReference type="InterPro" id="IPR011711">
    <property type="entry name" value="GntR_C"/>
</dbReference>
<feature type="coiled-coil region" evidence="4">
    <location>
        <begin position="88"/>
        <end position="115"/>
    </location>
</feature>
<evidence type="ECO:0000256" key="3">
    <source>
        <dbReference type="ARBA" id="ARBA00023163"/>
    </source>
</evidence>
<dbReference type="PROSITE" id="PS50949">
    <property type="entry name" value="HTH_GNTR"/>
    <property type="match status" value="1"/>
</dbReference>
<sequence>MGVYESIKNAIITGEYSSGYRLTEESLTKDWNVSRTPIREALKRLEFDGLITPLSRGFIVRIFSKEDLRQIYDIRALLESYAAGQAAINRDEEDIKTMQRANADFEKVLAQDNEERLTQNKAIIEANKRFHDTIVNASRNEHVRDLVAKVVVLPLVFRSFYWTTNDKTKQSLQMHQTILEAIKEKDMDRAKVAMHEHIFQGRDNVLMHYIGGDHHDNSL</sequence>
<dbReference type="InterPro" id="IPR036388">
    <property type="entry name" value="WH-like_DNA-bd_sf"/>
</dbReference>
<dbReference type="InterPro" id="IPR036390">
    <property type="entry name" value="WH_DNA-bd_sf"/>
</dbReference>
<dbReference type="SUPFAM" id="SSF48008">
    <property type="entry name" value="GntR ligand-binding domain-like"/>
    <property type="match status" value="1"/>
</dbReference>
<keyword evidence="3" id="KW-0804">Transcription</keyword>
<dbReference type="InterPro" id="IPR008920">
    <property type="entry name" value="TF_FadR/GntR_C"/>
</dbReference>
<dbReference type="RefSeq" id="WP_200123584.1">
    <property type="nucleotide sequence ID" value="NZ_CP054705.1"/>
</dbReference>
<keyword evidence="2" id="KW-0238">DNA-binding</keyword>
<dbReference type="PRINTS" id="PR00035">
    <property type="entry name" value="HTHGNTR"/>
</dbReference>
<dbReference type="KEGG" id="scia:HUG15_13370"/>
<dbReference type="GO" id="GO:0003700">
    <property type="term" value="F:DNA-binding transcription factor activity"/>
    <property type="evidence" value="ECO:0007669"/>
    <property type="project" value="InterPro"/>
</dbReference>
<dbReference type="Pfam" id="PF00392">
    <property type="entry name" value="GntR"/>
    <property type="match status" value="1"/>
</dbReference>
<dbReference type="Proteomes" id="UP000595823">
    <property type="component" value="Chromosome"/>
</dbReference>
<dbReference type="Gene3D" id="1.20.120.530">
    <property type="entry name" value="GntR ligand-binding domain-like"/>
    <property type="match status" value="1"/>
</dbReference>
<feature type="domain" description="HTH gntR-type" evidence="5">
    <location>
        <begin position="1"/>
        <end position="63"/>
    </location>
</feature>
<gene>
    <name evidence="6" type="ORF">HUG15_13370</name>
</gene>
<proteinExistence type="predicted"/>